<feature type="short sequence motif" description="GXGXXG" evidence="2">
    <location>
        <begin position="11"/>
        <end position="16"/>
    </location>
</feature>
<accession>F8F5M9</accession>
<evidence type="ECO:0000256" key="3">
    <source>
        <dbReference type="SAM" id="MobiDB-lite"/>
    </source>
</evidence>
<dbReference type="Pfam" id="PF01734">
    <property type="entry name" value="Patatin"/>
    <property type="match status" value="1"/>
</dbReference>
<sequence length="346" mass="38532">MRMKINAVFEGGGVKGIGLAGAVAAVEQLGYEFNQVAGTSSGSIVASLVAAGYRAGELKEVIEGTPFRSFLHRAPVFNLKWVGPLTRLFVKQGLYSGDRLEHWIYQLLLAKGIRTFGDLEKDQLRIIASDISGRRLLVLPDDIAHYGIDPRRFLVAKAVRMSSAIPYFFDPVIIRKKAAARKPGESFADGFIFIVDGALLSNFPLWIFDRMEASAAASRQIIPTIGFQLVGRGAGVPNRIRGPVTMMRALFSTMLDAHDERYIQEQNRFRTVKIPTLGVSVTDFDLTDRQSQELYDSGHRAALSFFQKWKLDEYKQHWTKFYPRADSPSGPGNHPAAEEPKTIVRV</sequence>
<feature type="short sequence motif" description="GXSXG" evidence="2">
    <location>
        <begin position="38"/>
        <end position="42"/>
    </location>
</feature>
<evidence type="ECO:0000313" key="6">
    <source>
        <dbReference type="Proteomes" id="UP000006620"/>
    </source>
</evidence>
<dbReference type="GO" id="GO:0016787">
    <property type="term" value="F:hydrolase activity"/>
    <property type="evidence" value="ECO:0007669"/>
    <property type="project" value="UniProtKB-UniRule"/>
</dbReference>
<dbReference type="HOGENOM" id="CLU_047251_3_0_9"/>
<evidence type="ECO:0000256" key="2">
    <source>
        <dbReference type="PROSITE-ProRule" id="PRU01161"/>
    </source>
</evidence>
<reference evidence="6" key="1">
    <citation type="submission" date="2011-06" db="EMBL/GenBank/DDBJ databases">
        <title>Complete genome sequence of Paenibacillus mucilaginosus KNP414.</title>
        <authorList>
            <person name="Wang J."/>
            <person name="Hu S."/>
            <person name="Hu X."/>
            <person name="Zhang B."/>
            <person name="Dong D."/>
            <person name="Zhang S."/>
            <person name="Zhao K."/>
            <person name="Wu D."/>
        </authorList>
    </citation>
    <scope>NUCLEOTIDE SEQUENCE [LARGE SCALE GENOMIC DNA]</scope>
    <source>
        <strain evidence="6">KNP414</strain>
    </source>
</reference>
<dbReference type="Proteomes" id="UP000006620">
    <property type="component" value="Chromosome"/>
</dbReference>
<feature type="short sequence motif" description="DGA/G" evidence="2">
    <location>
        <begin position="196"/>
        <end position="198"/>
    </location>
</feature>
<dbReference type="InterPro" id="IPR052580">
    <property type="entry name" value="Lipid_Hydrolase"/>
</dbReference>
<evidence type="ECO:0000256" key="1">
    <source>
        <dbReference type="ARBA" id="ARBA00023098"/>
    </source>
</evidence>
<evidence type="ECO:0000313" key="5">
    <source>
        <dbReference type="EMBL" id="AEI41202.1"/>
    </source>
</evidence>
<feature type="active site" description="Proton acceptor" evidence="2">
    <location>
        <position position="196"/>
    </location>
</feature>
<gene>
    <name evidence="5" type="ordered locus">KNP414_02641</name>
</gene>
<dbReference type="PATRIC" id="fig|1036673.3.peg.2400"/>
<dbReference type="PROSITE" id="PS51635">
    <property type="entry name" value="PNPLA"/>
    <property type="match status" value="1"/>
</dbReference>
<dbReference type="Gene3D" id="3.40.1090.10">
    <property type="entry name" value="Cytosolic phospholipase A2 catalytic domain"/>
    <property type="match status" value="2"/>
</dbReference>
<dbReference type="GO" id="GO:0016042">
    <property type="term" value="P:lipid catabolic process"/>
    <property type="evidence" value="ECO:0007669"/>
    <property type="project" value="UniProtKB-UniRule"/>
</dbReference>
<feature type="region of interest" description="Disordered" evidence="3">
    <location>
        <begin position="325"/>
        <end position="346"/>
    </location>
</feature>
<organism evidence="5 6">
    <name type="scientific">Paenibacillus mucilaginosus (strain KNP414)</name>
    <dbReference type="NCBI Taxonomy" id="1036673"/>
    <lineage>
        <taxon>Bacteria</taxon>
        <taxon>Bacillati</taxon>
        <taxon>Bacillota</taxon>
        <taxon>Bacilli</taxon>
        <taxon>Bacillales</taxon>
        <taxon>Paenibacillaceae</taxon>
        <taxon>Paenibacillus</taxon>
    </lineage>
</organism>
<dbReference type="KEGG" id="pms:KNP414_02641"/>
<dbReference type="PANTHER" id="PTHR46394">
    <property type="entry name" value="ANNEXIN"/>
    <property type="match status" value="1"/>
</dbReference>
<feature type="active site" description="Nucleophile" evidence="2">
    <location>
        <position position="40"/>
    </location>
</feature>
<dbReference type="EMBL" id="CP002869">
    <property type="protein sequence ID" value="AEI41202.1"/>
    <property type="molecule type" value="Genomic_DNA"/>
</dbReference>
<dbReference type="CDD" id="cd07207">
    <property type="entry name" value="Pat_ExoU_VipD_like"/>
    <property type="match status" value="1"/>
</dbReference>
<dbReference type="PANTHER" id="PTHR46394:SF1">
    <property type="entry name" value="PNPLA DOMAIN-CONTAINING PROTEIN"/>
    <property type="match status" value="1"/>
</dbReference>
<evidence type="ECO:0000259" key="4">
    <source>
        <dbReference type="PROSITE" id="PS51635"/>
    </source>
</evidence>
<keyword evidence="1 2" id="KW-0443">Lipid metabolism</keyword>
<dbReference type="InterPro" id="IPR016035">
    <property type="entry name" value="Acyl_Trfase/lysoPLipase"/>
</dbReference>
<proteinExistence type="predicted"/>
<feature type="compositionally biased region" description="Basic and acidic residues" evidence="3">
    <location>
        <begin position="336"/>
        <end position="346"/>
    </location>
</feature>
<keyword evidence="2" id="KW-0442">Lipid degradation</keyword>
<dbReference type="AlphaFoldDB" id="F8F5M9"/>
<feature type="domain" description="PNPLA" evidence="4">
    <location>
        <begin position="7"/>
        <end position="209"/>
    </location>
</feature>
<dbReference type="InterPro" id="IPR002641">
    <property type="entry name" value="PNPLA_dom"/>
</dbReference>
<reference evidence="5 6" key="2">
    <citation type="journal article" date="2013" name="Genome Announc.">
        <title>Genome Sequence of Growth-Improving Paenibacillus mucilaginosus Strain KNP414.</title>
        <authorList>
            <person name="Lu J.J."/>
            <person name="Wang J.F."/>
            <person name="Hu X.F."/>
        </authorList>
    </citation>
    <scope>NUCLEOTIDE SEQUENCE [LARGE SCALE GENOMIC DNA]</scope>
    <source>
        <strain evidence="5 6">KNP414</strain>
    </source>
</reference>
<dbReference type="SUPFAM" id="SSF52151">
    <property type="entry name" value="FabD/lysophospholipase-like"/>
    <property type="match status" value="1"/>
</dbReference>
<name>F8F5M9_PAEMK</name>
<keyword evidence="2" id="KW-0378">Hydrolase</keyword>
<protein>
    <submittedName>
        <fullName evidence="5">Patatin</fullName>
    </submittedName>
</protein>